<feature type="region of interest" description="Disordered" evidence="1">
    <location>
        <begin position="54"/>
        <end position="75"/>
    </location>
</feature>
<evidence type="ECO:0000313" key="3">
    <source>
        <dbReference type="Proteomes" id="UP000708208"/>
    </source>
</evidence>
<comment type="caution">
    <text evidence="2">The sequence shown here is derived from an EMBL/GenBank/DDBJ whole genome shotgun (WGS) entry which is preliminary data.</text>
</comment>
<evidence type="ECO:0000256" key="1">
    <source>
        <dbReference type="SAM" id="MobiDB-lite"/>
    </source>
</evidence>
<feature type="compositionally biased region" description="Polar residues" evidence="1">
    <location>
        <begin position="1"/>
        <end position="11"/>
    </location>
</feature>
<dbReference type="EMBL" id="CAJVCH010528375">
    <property type="protein sequence ID" value="CAG7823095.1"/>
    <property type="molecule type" value="Genomic_DNA"/>
</dbReference>
<reference evidence="2" key="1">
    <citation type="submission" date="2021-06" db="EMBL/GenBank/DDBJ databases">
        <authorList>
            <person name="Hodson N. C."/>
            <person name="Mongue J. A."/>
            <person name="Jaron S. K."/>
        </authorList>
    </citation>
    <scope>NUCLEOTIDE SEQUENCE</scope>
</reference>
<gene>
    <name evidence="2" type="ORF">AFUS01_LOCUS33331</name>
</gene>
<organism evidence="2 3">
    <name type="scientific">Allacma fusca</name>
    <dbReference type="NCBI Taxonomy" id="39272"/>
    <lineage>
        <taxon>Eukaryota</taxon>
        <taxon>Metazoa</taxon>
        <taxon>Ecdysozoa</taxon>
        <taxon>Arthropoda</taxon>
        <taxon>Hexapoda</taxon>
        <taxon>Collembola</taxon>
        <taxon>Symphypleona</taxon>
        <taxon>Sminthuridae</taxon>
        <taxon>Allacma</taxon>
    </lineage>
</organism>
<dbReference type="AlphaFoldDB" id="A0A8J2PVD9"/>
<feature type="region of interest" description="Disordered" evidence="1">
    <location>
        <begin position="1"/>
        <end position="38"/>
    </location>
</feature>
<evidence type="ECO:0000313" key="2">
    <source>
        <dbReference type="EMBL" id="CAG7823095.1"/>
    </source>
</evidence>
<protein>
    <submittedName>
        <fullName evidence="2">Uncharacterized protein</fullName>
    </submittedName>
</protein>
<feature type="non-terminal residue" evidence="2">
    <location>
        <position position="1"/>
    </location>
</feature>
<accession>A0A8J2PVD9</accession>
<proteinExistence type="predicted"/>
<dbReference type="Proteomes" id="UP000708208">
    <property type="component" value="Unassembled WGS sequence"/>
</dbReference>
<sequence>AKDDPPQSTLPRRNLHMIKDNNHTGVHPQQQQQQQHHDPLGKILTMEYQQPNHFPSAYASSHHEPAQPPPAIHHPQYAQPKNLPLFPTNNYQHANKTDYNTIYIREKLLHDSDIPESCV</sequence>
<keyword evidence="3" id="KW-1185">Reference proteome</keyword>
<name>A0A8J2PVD9_9HEXA</name>